<reference evidence="3 4" key="1">
    <citation type="submission" date="2014-03" db="EMBL/GenBank/DDBJ databases">
        <title>The Genome Sequence of Plasmodium fragile nilgiri.</title>
        <authorList>
            <consortium name="The Broad Institute Genomics Platform"/>
            <consortium name="The Broad Institute Genome Sequencing Center for Infectious Disease"/>
            <person name="Neafsey D."/>
            <person name="Duraisingh M."/>
            <person name="Young S.K."/>
            <person name="Zeng Q."/>
            <person name="Gargeya S."/>
            <person name="Abouelleil A."/>
            <person name="Alvarado L."/>
            <person name="Chapman S.B."/>
            <person name="Gainer-Dewar J."/>
            <person name="Goldberg J."/>
            <person name="Griggs A."/>
            <person name="Gujja S."/>
            <person name="Hansen M."/>
            <person name="Howarth C."/>
            <person name="Imamovic A."/>
            <person name="Larimer J."/>
            <person name="Pearson M."/>
            <person name="Poon T.W."/>
            <person name="Priest M."/>
            <person name="Roberts A."/>
            <person name="Saif S."/>
            <person name="Shea T."/>
            <person name="Sykes S."/>
            <person name="Wortman J."/>
            <person name="Nusbaum C."/>
            <person name="Birren B."/>
        </authorList>
    </citation>
    <scope>NUCLEOTIDE SEQUENCE [LARGE SCALE GENOMIC DNA]</scope>
    <source>
        <strain evidence="4">nilgiri</strain>
    </source>
</reference>
<keyword evidence="4" id="KW-1185">Reference proteome</keyword>
<feature type="region of interest" description="Disordered" evidence="1">
    <location>
        <begin position="420"/>
        <end position="471"/>
    </location>
</feature>
<feature type="region of interest" description="Disordered" evidence="1">
    <location>
        <begin position="203"/>
        <end position="234"/>
    </location>
</feature>
<proteinExistence type="predicted"/>
<evidence type="ECO:0000256" key="2">
    <source>
        <dbReference type="SAM" id="Phobius"/>
    </source>
</evidence>
<dbReference type="Proteomes" id="UP000054561">
    <property type="component" value="Unassembled WGS sequence"/>
</dbReference>
<evidence type="ECO:0000313" key="3">
    <source>
        <dbReference type="EMBL" id="KJP86209.1"/>
    </source>
</evidence>
<dbReference type="GeneID" id="24269494"/>
<sequence length="606" mass="68031">MKRICTECGYDIEKPVVRVINGEMAEWLVREGRLMDKIGHMEGSMPCEQDWKEYIASKGVTEKVKDISKKLPEGALHCNEHNHGVHTQQLSLRAGRMLFEHASLQKNIDVSTTSLGSLDSIFNSNNPGNTDRIYNSATGAFGNDFESSIGTISTNDPKSVASSISTFHVDTSSKGSHEDVASNNQSTIGDSILFDIPDNNSVSSHNSGSTAWSTATGSSTASGSTTSHSFHKRKRPKYYDGSYEDLQTVEEREQMQRAKEMAQRKKILDESNYDLENVGNNFKGHLNKYDIQNKDKNNYEFNSEKSLDSRLKEKNDAEHKSRKDRKKRSRKSRKSKRTAESEAESESDSSSYLSNDTIDQSDESIFGVNQRDTLLKKIRECSPEDREKMRKILKKLKKHRKNTKLEDLEHALSYELEGFTTHSNTDDDASSTITSSTSGTIPDSVSDSSPFVGRRQSAKKRSKENPGNDIKELRSYIDQTMDGNNAEVAHLLVNKIEKYKEKVTKLKEKNMQDVNYMNMKHKHKLKKFLYFVPLITLATIVVVGLLVASIWNAPGLIGYIIAALAFVFGSLICYGIMGKVMFNSALGMIDGLWGAHPYMAVDYIII</sequence>
<dbReference type="VEuPathDB" id="PlasmoDB:AK88_04180"/>
<feature type="region of interest" description="Disordered" evidence="1">
    <location>
        <begin position="303"/>
        <end position="365"/>
    </location>
</feature>
<keyword evidence="2" id="KW-1133">Transmembrane helix</keyword>
<name>A0A0D9QGS9_PLAFR</name>
<gene>
    <name evidence="3" type="ORF">AK88_04180</name>
</gene>
<dbReference type="EMBL" id="KQ001699">
    <property type="protein sequence ID" value="KJP86209.1"/>
    <property type="molecule type" value="Genomic_DNA"/>
</dbReference>
<keyword evidence="2" id="KW-0472">Membrane</keyword>
<feature type="compositionally biased region" description="Basic residues" evidence="1">
    <location>
        <begin position="322"/>
        <end position="336"/>
    </location>
</feature>
<organism evidence="3 4">
    <name type="scientific">Plasmodium fragile</name>
    <dbReference type="NCBI Taxonomy" id="5857"/>
    <lineage>
        <taxon>Eukaryota</taxon>
        <taxon>Sar</taxon>
        <taxon>Alveolata</taxon>
        <taxon>Apicomplexa</taxon>
        <taxon>Aconoidasida</taxon>
        <taxon>Haemosporida</taxon>
        <taxon>Plasmodiidae</taxon>
        <taxon>Plasmodium</taxon>
        <taxon>Plasmodium (Plasmodium)</taxon>
    </lineage>
</organism>
<protein>
    <submittedName>
        <fullName evidence="3">Uncharacterized protein</fullName>
    </submittedName>
</protein>
<feature type="compositionally biased region" description="Low complexity" evidence="1">
    <location>
        <begin position="207"/>
        <end position="227"/>
    </location>
</feature>
<evidence type="ECO:0000313" key="4">
    <source>
        <dbReference type="Proteomes" id="UP000054561"/>
    </source>
</evidence>
<dbReference type="OMA" id="DAHIVYS"/>
<feature type="compositionally biased region" description="Basic and acidic residues" evidence="1">
    <location>
        <begin position="303"/>
        <end position="321"/>
    </location>
</feature>
<evidence type="ECO:0000256" key="1">
    <source>
        <dbReference type="SAM" id="MobiDB-lite"/>
    </source>
</evidence>
<keyword evidence="2" id="KW-0812">Transmembrane</keyword>
<dbReference type="AlphaFoldDB" id="A0A0D9QGS9"/>
<dbReference type="OrthoDB" id="385778at2759"/>
<feature type="transmembrane region" description="Helical" evidence="2">
    <location>
        <begin position="528"/>
        <end position="551"/>
    </location>
</feature>
<feature type="compositionally biased region" description="Low complexity" evidence="1">
    <location>
        <begin position="430"/>
        <end position="444"/>
    </location>
</feature>
<accession>A0A0D9QGS9</accession>
<dbReference type="RefSeq" id="XP_012337213.1">
    <property type="nucleotide sequence ID" value="XM_012481790.1"/>
</dbReference>
<feature type="transmembrane region" description="Helical" evidence="2">
    <location>
        <begin position="557"/>
        <end position="577"/>
    </location>
</feature>